<dbReference type="Pfam" id="PF13233">
    <property type="entry name" value="Complex1_LYR_2"/>
    <property type="match status" value="1"/>
</dbReference>
<evidence type="ECO:0000256" key="3">
    <source>
        <dbReference type="SAM" id="MobiDB-lite"/>
    </source>
</evidence>
<dbReference type="Pfam" id="PF00617">
    <property type="entry name" value="RasGEF"/>
    <property type="match status" value="1"/>
</dbReference>
<gene>
    <name evidence="6" type="ORF">ASPNIDRAFT_36247</name>
</gene>
<reference evidence="6 7" key="1">
    <citation type="journal article" date="2011" name="Genome Res.">
        <title>Comparative genomics of citric-acid-producing Aspergillus niger ATCC 1015 versus enzyme-producing CBS 513.88.</title>
        <authorList>
            <person name="Andersen M.R."/>
            <person name="Salazar M.P."/>
            <person name="Schaap P.J."/>
            <person name="van de Vondervoort P.J."/>
            <person name="Culley D."/>
            <person name="Thykaer J."/>
            <person name="Frisvad J.C."/>
            <person name="Nielsen K.F."/>
            <person name="Albang R."/>
            <person name="Albermann K."/>
            <person name="Berka R.M."/>
            <person name="Braus G.H."/>
            <person name="Braus-Stromeyer S.A."/>
            <person name="Corrochano L.M."/>
            <person name="Dai Z."/>
            <person name="van Dijck P.W."/>
            <person name="Hofmann G."/>
            <person name="Lasure L.L."/>
            <person name="Magnuson J.K."/>
            <person name="Menke H."/>
            <person name="Meijer M."/>
            <person name="Meijer S.L."/>
            <person name="Nielsen J.B."/>
            <person name="Nielsen M.L."/>
            <person name="van Ooyen A.J."/>
            <person name="Pel H.J."/>
            <person name="Poulsen L."/>
            <person name="Samson R.A."/>
            <person name="Stam H."/>
            <person name="Tsang A."/>
            <person name="van den Brink J.M."/>
            <person name="Atkins A."/>
            <person name="Aerts A."/>
            <person name="Shapiro H."/>
            <person name="Pangilinan J."/>
            <person name="Salamov A."/>
            <person name="Lou Y."/>
            <person name="Lindquist E."/>
            <person name="Lucas S."/>
            <person name="Grimwood J."/>
            <person name="Grigoriev I.V."/>
            <person name="Kubicek C.P."/>
            <person name="Martinez D."/>
            <person name="van Peij N.N."/>
            <person name="Roubos J.A."/>
            <person name="Nielsen J."/>
            <person name="Baker S.E."/>
        </authorList>
    </citation>
    <scope>NUCLEOTIDE SEQUENCE [LARGE SCALE GENOMIC DNA]</scope>
    <source>
        <strain evidence="7">ATCC 1015 / CBS 113.46 / FGSC A1144 / LSHB Ac4 / NCTC 3858a / NRRL 328 / USDA 3528.7</strain>
    </source>
</reference>
<feature type="compositionally biased region" description="Polar residues" evidence="3">
    <location>
        <begin position="293"/>
        <end position="315"/>
    </location>
</feature>
<sequence>MASQPLRRERASSDKADVAPFPQRPGLPSRTISAPVGGLYRLDSARTAMESGNKVDRTLLEEDENPPSAGGDRVPSLSREETTPKPSFPHVSIAVVGPDHVGKSTFIETALDMKHPLSSRSTTKKMSLDGTVYLVRLMEIDTLEISIGSNGEVNWPLLGNDSPPTVDGVLVLLDMTQPASFPEFTELLDSLTASDIPFTLVASKCDIQPPDSPLEPILGGYEIHRTSPDSPRSQKMCIALVLRSVINRKYDWHHSRTNSETPTAVLSGAAGGPITGPLDPAVDGYGVDRQPTEPATSANLASNGQAFRYARSNSHPVRPHTPPSGSRLASRKQSVSGESSPSKDLNRQHRLHTAWRNSGGSDAFSNFLEMGEDFDGPRSAPSSPGSKDQTPSESSSNDAGLTFDELVDRLVAQPMSKQDSKFASIFLCLYRKFAAPCTLLNALINRFERNENDMTDQLDRIAVQLRLLGVMAQWVSEYPGDLAYPKTRKRITDFVTTLEKSHFYMFAAKEIGSYLEGNAEDDNIGWPYRDGDMEEPDTADPPFQFSGRSSPSIFLGAPPLGDEGEEEEEDPIYNMSALDLSEGAAEPASRLSGSMSNSFTSEKPGTIASQSFTFLSTEAAQREAHNLDLTPRIPLTKVQWRQLMEIPDEDFARELTRIDWIMFNSFRPRDLVRHVSISGVEKDKILSLKHVNRMIKQFNHVAFFVASVILLRDKPKHRAKALEKFMNIALPQKLRRLNNYNSLGAVIAGINGTPVHRLSQTRELVPVQTQKDFMRLVILMGTQKSHFAYRLAWDNSFAERIPFLPLHRRDLVSAEEGNKTFVGDNKNRINWRKFEVMGEVVLGIQRSQKTPYPHMPKYEEVERLVLEIKLSGDDEYAKKKKTSKCPPPSKQATAPSSANSPAARSPHPLPSNTASATSSVADADAQEALRQHRIDQANQFAIYAKAQRVYAELVERYNPGTTLDEEERIRLTARRVGWDLPVEAGKKDE</sequence>
<dbReference type="InterPro" id="IPR008937">
    <property type="entry name" value="Ras-like_GEF"/>
</dbReference>
<dbReference type="Gene3D" id="3.40.50.300">
    <property type="entry name" value="P-loop containing nucleotide triphosphate hydrolases"/>
    <property type="match status" value="1"/>
</dbReference>
<dbReference type="InterPro" id="IPR001895">
    <property type="entry name" value="RASGEF_cat_dom"/>
</dbReference>
<dbReference type="STRING" id="380704.G3XRM6"/>
<feature type="compositionally biased region" description="Polar residues" evidence="3">
    <location>
        <begin position="380"/>
        <end position="399"/>
    </location>
</feature>
<evidence type="ECO:0000259" key="5">
    <source>
        <dbReference type="PROSITE" id="PS50212"/>
    </source>
</evidence>
<accession>G3XRM6</accession>
<evidence type="ECO:0008006" key="8">
    <source>
        <dbReference type="Google" id="ProtNLM"/>
    </source>
</evidence>
<dbReference type="Proteomes" id="UP000009038">
    <property type="component" value="Unassembled WGS sequence"/>
</dbReference>
<dbReference type="CDD" id="cd00882">
    <property type="entry name" value="Ras_like_GTPase"/>
    <property type="match status" value="1"/>
</dbReference>
<dbReference type="InterPro" id="IPR036964">
    <property type="entry name" value="RASGEF_cat_dom_sf"/>
</dbReference>
<dbReference type="AlphaFoldDB" id="G3XRM6"/>
<dbReference type="OrthoDB" id="28357at2759"/>
<evidence type="ECO:0000256" key="2">
    <source>
        <dbReference type="PROSITE-ProRule" id="PRU00168"/>
    </source>
</evidence>
<protein>
    <recommendedName>
        <fullName evidence="8">Ras guanyl-nucleotide exchange factor RasGEF</fullName>
    </recommendedName>
</protein>
<dbReference type="EMBL" id="ACJE01000004">
    <property type="protein sequence ID" value="EHA26328.1"/>
    <property type="molecule type" value="Genomic_DNA"/>
</dbReference>
<feature type="compositionally biased region" description="Polar residues" evidence="3">
    <location>
        <begin position="331"/>
        <end position="343"/>
    </location>
</feature>
<keyword evidence="1 2" id="KW-0344">Guanine-nucleotide releasing factor</keyword>
<dbReference type="CDD" id="cd06224">
    <property type="entry name" value="REM"/>
    <property type="match status" value="1"/>
</dbReference>
<dbReference type="Pfam" id="PF00618">
    <property type="entry name" value="RasGEF_N"/>
    <property type="match status" value="1"/>
</dbReference>
<feature type="region of interest" description="Disordered" evidence="3">
    <location>
        <begin position="1"/>
        <end position="91"/>
    </location>
</feature>
<dbReference type="SMART" id="SM00147">
    <property type="entry name" value="RasGEF"/>
    <property type="match status" value="1"/>
</dbReference>
<feature type="compositionally biased region" description="Low complexity" evidence="3">
    <location>
        <begin position="894"/>
        <end position="923"/>
    </location>
</feature>
<comment type="caution">
    <text evidence="6">The sequence shown here is derived from an EMBL/GenBank/DDBJ whole genome shotgun (WGS) entry which is preliminary data.</text>
</comment>
<dbReference type="GO" id="GO:0005085">
    <property type="term" value="F:guanyl-nucleotide exchange factor activity"/>
    <property type="evidence" value="ECO:0007669"/>
    <property type="project" value="UniProtKB-KW"/>
</dbReference>
<dbReference type="GO" id="GO:0007265">
    <property type="term" value="P:Ras protein signal transduction"/>
    <property type="evidence" value="ECO:0007669"/>
    <property type="project" value="TreeGrafter"/>
</dbReference>
<feature type="region of interest" description="Disordered" evidence="3">
    <location>
        <begin position="253"/>
        <end position="348"/>
    </location>
</feature>
<feature type="domain" description="Ras-GEF" evidence="4">
    <location>
        <begin position="647"/>
        <end position="881"/>
    </location>
</feature>
<organism evidence="6 7">
    <name type="scientific">Aspergillus niger (strain ATCC 1015 / CBS 113.46 / FGSC A1144 / LSHB Ac4 / NCTC 3858a / NRRL 328 / USDA 3528.7)</name>
    <dbReference type="NCBI Taxonomy" id="380704"/>
    <lineage>
        <taxon>Eukaryota</taxon>
        <taxon>Fungi</taxon>
        <taxon>Dikarya</taxon>
        <taxon>Ascomycota</taxon>
        <taxon>Pezizomycotina</taxon>
        <taxon>Eurotiomycetes</taxon>
        <taxon>Eurotiomycetidae</taxon>
        <taxon>Eurotiales</taxon>
        <taxon>Aspergillaceae</taxon>
        <taxon>Aspergillus</taxon>
        <taxon>Aspergillus subgen. Circumdati</taxon>
    </lineage>
</organism>
<dbReference type="PANTHER" id="PTHR23113">
    <property type="entry name" value="GUANINE NUCLEOTIDE EXCHANGE FACTOR"/>
    <property type="match status" value="1"/>
</dbReference>
<dbReference type="PANTHER" id="PTHR23113:SF348">
    <property type="entry name" value="GUANYL-NUCLEOTIDE EXCHANGE FACTOR RASGEF, PUTATIVE (AFU_ORTHOLOGUE AFUA_1G04700)-RELATED"/>
    <property type="match status" value="1"/>
</dbReference>
<evidence type="ECO:0000313" key="6">
    <source>
        <dbReference type="EMBL" id="EHA26328.1"/>
    </source>
</evidence>
<dbReference type="PROSITE" id="PS50009">
    <property type="entry name" value="RASGEF_CAT"/>
    <property type="match status" value="1"/>
</dbReference>
<feature type="compositionally biased region" description="Basic and acidic residues" evidence="3">
    <location>
        <begin position="1"/>
        <end position="17"/>
    </location>
</feature>
<dbReference type="Gene3D" id="1.10.840.10">
    <property type="entry name" value="Ras guanine-nucleotide exchange factors catalytic domain"/>
    <property type="match status" value="1"/>
</dbReference>
<dbReference type="InterPro" id="IPR023578">
    <property type="entry name" value="Ras_GEF_dom_sf"/>
</dbReference>
<evidence type="ECO:0000313" key="7">
    <source>
        <dbReference type="Proteomes" id="UP000009038"/>
    </source>
</evidence>
<evidence type="ECO:0000256" key="1">
    <source>
        <dbReference type="ARBA" id="ARBA00022658"/>
    </source>
</evidence>
<dbReference type="SUPFAM" id="SSF52540">
    <property type="entry name" value="P-loop containing nucleoside triphosphate hydrolases"/>
    <property type="match status" value="1"/>
</dbReference>
<dbReference type="InterPro" id="IPR000651">
    <property type="entry name" value="Ras-like_Gua-exchang_fac_N"/>
</dbReference>
<dbReference type="GO" id="GO:0005886">
    <property type="term" value="C:plasma membrane"/>
    <property type="evidence" value="ECO:0007669"/>
    <property type="project" value="TreeGrafter"/>
</dbReference>
<dbReference type="InterPro" id="IPR027417">
    <property type="entry name" value="P-loop_NTPase"/>
</dbReference>
<feature type="domain" description="N-terminal Ras-GEF" evidence="5">
    <location>
        <begin position="394"/>
        <end position="519"/>
    </location>
</feature>
<proteinExistence type="predicted"/>
<feature type="region of interest" description="Disordered" evidence="3">
    <location>
        <begin position="366"/>
        <end position="399"/>
    </location>
</feature>
<dbReference type="SUPFAM" id="SSF48366">
    <property type="entry name" value="Ras GEF"/>
    <property type="match status" value="1"/>
</dbReference>
<name>G3XRM6_ASPNA</name>
<evidence type="ECO:0000259" key="4">
    <source>
        <dbReference type="PROSITE" id="PS50009"/>
    </source>
</evidence>
<dbReference type="HOGENOM" id="CLU_005431_1_0_1"/>
<feature type="region of interest" description="Disordered" evidence="3">
    <location>
        <begin position="876"/>
        <end position="924"/>
    </location>
</feature>
<dbReference type="Gene3D" id="1.20.870.10">
    <property type="entry name" value="Son of sevenless (SoS) protein Chain: S domain 1"/>
    <property type="match status" value="1"/>
</dbReference>
<dbReference type="PROSITE" id="PS50212">
    <property type="entry name" value="RASGEF_NTER"/>
    <property type="match status" value="1"/>
</dbReference>